<dbReference type="EMBL" id="CYGX02000081">
    <property type="protein sequence ID" value="SIT47784.1"/>
    <property type="molecule type" value="Genomic_DNA"/>
</dbReference>
<proteinExistence type="predicted"/>
<dbReference type="SMART" id="SM00953">
    <property type="entry name" value="RES"/>
    <property type="match status" value="1"/>
</dbReference>
<feature type="domain" description="RES" evidence="1">
    <location>
        <begin position="18"/>
        <end position="144"/>
    </location>
</feature>
<evidence type="ECO:0000259" key="1">
    <source>
        <dbReference type="SMART" id="SM00953"/>
    </source>
</evidence>
<dbReference type="OrthoDB" id="9789501at2"/>
<dbReference type="Proteomes" id="UP000187012">
    <property type="component" value="Unassembled WGS sequence"/>
</dbReference>
<dbReference type="InterPro" id="IPR014914">
    <property type="entry name" value="RES_dom"/>
</dbReference>
<organism evidence="2 3">
    <name type="scientific">Paraburkholderia ribeironis</name>
    <dbReference type="NCBI Taxonomy" id="1247936"/>
    <lineage>
        <taxon>Bacteria</taxon>
        <taxon>Pseudomonadati</taxon>
        <taxon>Pseudomonadota</taxon>
        <taxon>Betaproteobacteria</taxon>
        <taxon>Burkholderiales</taxon>
        <taxon>Burkholderiaceae</taxon>
        <taxon>Paraburkholderia</taxon>
    </lineage>
</organism>
<dbReference type="STRING" id="1247936.BN2475_810012"/>
<dbReference type="AlphaFoldDB" id="A0A1N7SKE7"/>
<reference evidence="2 3" key="1">
    <citation type="submission" date="2016-12" db="EMBL/GenBank/DDBJ databases">
        <authorList>
            <person name="Song W.-J."/>
            <person name="Kurnit D.M."/>
        </authorList>
    </citation>
    <scope>NUCLEOTIDE SEQUENCE [LARGE SCALE GENOMIC DNA]</scope>
    <source>
        <strain evidence="2 3">STM7296</strain>
    </source>
</reference>
<name>A0A1N7SKE7_9BURK</name>
<protein>
    <submittedName>
        <fullName evidence="2">RES domain protein</fullName>
    </submittedName>
</protein>
<evidence type="ECO:0000313" key="3">
    <source>
        <dbReference type="Proteomes" id="UP000187012"/>
    </source>
</evidence>
<keyword evidence="3" id="KW-1185">Reference proteome</keyword>
<evidence type="ECO:0000313" key="2">
    <source>
        <dbReference type="EMBL" id="SIT47784.1"/>
    </source>
</evidence>
<gene>
    <name evidence="2" type="ORF">BN2475_810012</name>
</gene>
<dbReference type="RefSeq" id="WP_094782874.1">
    <property type="nucleotide sequence ID" value="NZ_CYGX02000081.1"/>
</dbReference>
<dbReference type="Pfam" id="PF08808">
    <property type="entry name" value="RES"/>
    <property type="match status" value="1"/>
</dbReference>
<accession>A0A1N7SKE7</accession>
<sequence>MKVFRLAKEKPGKYRADDLSGNGAALAGGRWNPRGMPVLYTCCHASTAVLEARVHASGLLPVANFYLVTLDVPDRAASSAYVPDLPDDWNVLDRDPASTVALARQWLEAGKRLAMRVPSVVCPSDDNLILNPLHPSMKHVVVVHKQRFELDRRLFK</sequence>